<protein>
    <recommendedName>
        <fullName evidence="4">Probable E3 ubiquitin ligase complex SCF subunit sconB</fullName>
    </recommendedName>
    <alternativeName>
        <fullName evidence="8">Sulfur controller B</fullName>
    </alternativeName>
    <alternativeName>
        <fullName evidence="7">Sulfur metabolite repression control protein B</fullName>
    </alternativeName>
</protein>
<evidence type="ECO:0000313" key="12">
    <source>
        <dbReference type="EMBL" id="OKL61287.1"/>
    </source>
</evidence>
<evidence type="ECO:0000256" key="5">
    <source>
        <dbReference type="ARBA" id="ARBA00022574"/>
    </source>
</evidence>
<dbReference type="OrthoDB" id="190105at2759"/>
<dbReference type="PROSITE" id="PS50294">
    <property type="entry name" value="WD_REPEATS_REGION"/>
    <property type="match status" value="4"/>
</dbReference>
<feature type="region of interest" description="Disordered" evidence="10">
    <location>
        <begin position="166"/>
        <end position="353"/>
    </location>
</feature>
<dbReference type="InterPro" id="IPR020472">
    <property type="entry name" value="WD40_PAC1"/>
</dbReference>
<evidence type="ECO:0000256" key="6">
    <source>
        <dbReference type="ARBA" id="ARBA00022737"/>
    </source>
</evidence>
<name>A0A225B5V2_TALAT</name>
<dbReference type="SUPFAM" id="SSF81383">
    <property type="entry name" value="F-box domain"/>
    <property type="match status" value="1"/>
</dbReference>
<sequence length="1094" mass="121008">MEEPGTRSRPRDASSIPDSSAHASRQLSANPSRRQEVDQHGEFRSTAGPLPSIGQFSFAPATRTTVVTTTTTTTTNFPPLVLNPPRSVRELNPKRYPLAAYPTPSALRNFQFELDGQFVIFNEPEDTDAAVKDLNEQQDALESSNGVLTSVRAYDGLVQNTNPLASISRPSSVSASKRRAVSPSSIPQASRRIRSLMVPSEARGTTSQQRKSRLGGVAPATNSSVAGLATPETESSRFRLDQHATLRKRIYSERVGQKAKAATSSQGDADISQTSTPRQLSPTKPSVRRQYSSNRVPALERRANSMKPVSTISQDSLSAPEDDASAETVATENEASQESEAYQPSSGPTNLSVYDGVLSQDMCLPSPSLSPVTAMNTHNPDYFLEFPEDQGTDTDSSLDNQVSILPDSLRQKNIRSVSSQTSFTTENHAVQSRPTSLMDIPATLEFFEAIPDEMKTYMMYQLLKRCPKPTLQFVADVVNPALSCDFLALLPAELTLNIVRYFDYKTMCRASQVSKKWRHIINSDERAWKELFERDGFKLPPGELQQAIREGWGWQFPNGRDDWEKDLSARTTTATKSDSDVFGQALPYPLPSNSDSLTLDSVSPRRSKRKAANRTPSRKVARRKLTSSHTNDSPVSSPSDWNNEASILEGPGAAANAAAAAIPYPDVGLPSLRSLHVYKSLYQRHFSIRNSWMRPNLKPKHLAFRAHDRHVVTCLQFDSDKILTGSDDTKIHVYETKTGALKSILSGHEGGVWALEYYGNTLVSGSTDRSVRVWDIEKAKCTQIFHGHTSTVRCLQILLPTEVGKNPDGSANMMPKEPLIITGSRDSNLRVWKLPKPDDPYYLDAGPHAEDIDCPYFLRVLSGHQYSVRAIAAHGDTLVSGSYDCTVRVWKISTGESLHKLQGHTLKVYSVVLDVERNRCISGSMDHMVKVWSLETGTLLYNLEGHSSLVGLLDLKSNRLVSGAADSTLRIWDPESGQCKNILTAHTGAITCFQHDGEKIISGSDRTLKMWNVRTGECVKDLLRDLSGVWQVRFDSRTCVAAVQRDGLTYIEVLDFGAFRDGLPEHRLGKRTLVDRYGFAVDDDDDDEDYDATE</sequence>
<feature type="compositionally biased region" description="Basic and acidic residues" evidence="10">
    <location>
        <begin position="234"/>
        <end position="256"/>
    </location>
</feature>
<keyword evidence="5 9" id="KW-0853">WD repeat</keyword>
<dbReference type="RefSeq" id="XP_020121408.1">
    <property type="nucleotide sequence ID" value="XM_020266102.1"/>
</dbReference>
<dbReference type="PROSITE" id="PS50082">
    <property type="entry name" value="WD_REPEATS_2"/>
    <property type="match status" value="6"/>
</dbReference>
<feature type="repeat" description="WD" evidence="9">
    <location>
        <begin position="983"/>
        <end position="1021"/>
    </location>
</feature>
<dbReference type="SMART" id="SM00320">
    <property type="entry name" value="WD40"/>
    <property type="match status" value="8"/>
</dbReference>
<feature type="repeat" description="WD" evidence="9">
    <location>
        <begin position="745"/>
        <end position="784"/>
    </location>
</feature>
<evidence type="ECO:0000256" key="2">
    <source>
        <dbReference type="ARBA" id="ARBA00007968"/>
    </source>
</evidence>
<feature type="compositionally biased region" description="Polar residues" evidence="10">
    <location>
        <begin position="591"/>
        <end position="601"/>
    </location>
</feature>
<dbReference type="EMBL" id="LFMY01000004">
    <property type="protein sequence ID" value="OKL61287.1"/>
    <property type="molecule type" value="Genomic_DNA"/>
</dbReference>
<dbReference type="InterPro" id="IPR015943">
    <property type="entry name" value="WD40/YVTN_repeat-like_dom_sf"/>
</dbReference>
<dbReference type="PANTHER" id="PTHR19849:SF1">
    <property type="entry name" value="F-BOX_WD REPEAT-CONTAINING PROTEIN 7"/>
    <property type="match status" value="1"/>
</dbReference>
<dbReference type="GO" id="GO:0043161">
    <property type="term" value="P:proteasome-mediated ubiquitin-dependent protein catabolic process"/>
    <property type="evidence" value="ECO:0007669"/>
    <property type="project" value="TreeGrafter"/>
</dbReference>
<feature type="compositionally biased region" description="Polar residues" evidence="10">
    <location>
        <begin position="328"/>
        <end position="352"/>
    </location>
</feature>
<feature type="region of interest" description="Disordered" evidence="10">
    <location>
        <begin position="1"/>
        <end position="56"/>
    </location>
</feature>
<comment type="subunit">
    <text evidence="3">Component of the SCF(sconB) E3 ubiquitin ligase complex.</text>
</comment>
<keyword evidence="13" id="KW-1185">Reference proteome</keyword>
<feature type="repeat" description="WD" evidence="9">
    <location>
        <begin position="901"/>
        <end position="942"/>
    </location>
</feature>
<evidence type="ECO:0000256" key="7">
    <source>
        <dbReference type="ARBA" id="ARBA00030034"/>
    </source>
</evidence>
<feature type="compositionally biased region" description="Polar residues" evidence="10">
    <location>
        <begin position="307"/>
        <end position="317"/>
    </location>
</feature>
<evidence type="ECO:0000256" key="8">
    <source>
        <dbReference type="ARBA" id="ARBA00032113"/>
    </source>
</evidence>
<dbReference type="PANTHER" id="PTHR19849">
    <property type="entry name" value="PHOSPHOLIPASE A-2-ACTIVATING PROTEIN"/>
    <property type="match status" value="1"/>
</dbReference>
<dbReference type="GO" id="GO:0010992">
    <property type="term" value="P:ubiquitin recycling"/>
    <property type="evidence" value="ECO:0007669"/>
    <property type="project" value="TreeGrafter"/>
</dbReference>
<dbReference type="PROSITE" id="PS50181">
    <property type="entry name" value="FBOX"/>
    <property type="match status" value="1"/>
</dbReference>
<feature type="region of interest" description="Disordered" evidence="10">
    <location>
        <begin position="574"/>
        <end position="647"/>
    </location>
</feature>
<comment type="similarity">
    <text evidence="2">Belongs to the WD repeat MET30/SCONB/SCON-2 family.</text>
</comment>
<feature type="compositionally biased region" description="Basic and acidic residues" evidence="10">
    <location>
        <begin position="1"/>
        <end position="12"/>
    </location>
</feature>
<feature type="repeat" description="WD" evidence="9">
    <location>
        <begin position="861"/>
        <end position="900"/>
    </location>
</feature>
<dbReference type="STRING" id="1441469.A0A225B5V2"/>
<feature type="compositionally biased region" description="Polar residues" evidence="10">
    <location>
        <begin position="627"/>
        <end position="645"/>
    </location>
</feature>
<dbReference type="PROSITE" id="PS00678">
    <property type="entry name" value="WD_REPEATS_1"/>
    <property type="match status" value="1"/>
</dbReference>
<dbReference type="Pfam" id="PF12937">
    <property type="entry name" value="F-box-like"/>
    <property type="match status" value="1"/>
</dbReference>
<dbReference type="PRINTS" id="PR00320">
    <property type="entry name" value="GPROTEINBRPT"/>
</dbReference>
<feature type="domain" description="F-box" evidence="11">
    <location>
        <begin position="484"/>
        <end position="531"/>
    </location>
</feature>
<proteinExistence type="inferred from homology"/>
<comment type="caution">
    <text evidence="12">The sequence shown here is derived from an EMBL/GenBank/DDBJ whole genome shotgun (WGS) entry which is preliminary data.</text>
</comment>
<evidence type="ECO:0000256" key="3">
    <source>
        <dbReference type="ARBA" id="ARBA00011725"/>
    </source>
</evidence>
<organism evidence="12 13">
    <name type="scientific">Talaromyces atroroseus</name>
    <dbReference type="NCBI Taxonomy" id="1441469"/>
    <lineage>
        <taxon>Eukaryota</taxon>
        <taxon>Fungi</taxon>
        <taxon>Dikarya</taxon>
        <taxon>Ascomycota</taxon>
        <taxon>Pezizomycotina</taxon>
        <taxon>Eurotiomycetes</taxon>
        <taxon>Eurotiomycetidae</taxon>
        <taxon>Eurotiales</taxon>
        <taxon>Trichocomaceae</taxon>
        <taxon>Talaromyces</taxon>
        <taxon>Talaromyces sect. Trachyspermi</taxon>
    </lineage>
</organism>
<keyword evidence="6" id="KW-0677">Repeat</keyword>
<evidence type="ECO:0000256" key="9">
    <source>
        <dbReference type="PROSITE-ProRule" id="PRU00221"/>
    </source>
</evidence>
<dbReference type="InterPro" id="IPR001810">
    <property type="entry name" value="F-box_dom"/>
</dbReference>
<dbReference type="InterPro" id="IPR001680">
    <property type="entry name" value="WD40_rpt"/>
</dbReference>
<dbReference type="Gene3D" id="1.20.1280.50">
    <property type="match status" value="1"/>
</dbReference>
<dbReference type="InterPro" id="IPR036047">
    <property type="entry name" value="F-box-like_dom_sf"/>
</dbReference>
<evidence type="ECO:0000256" key="10">
    <source>
        <dbReference type="SAM" id="MobiDB-lite"/>
    </source>
</evidence>
<dbReference type="GeneID" id="31003521"/>
<feature type="repeat" description="WD" evidence="9">
    <location>
        <begin position="943"/>
        <end position="982"/>
    </location>
</feature>
<gene>
    <name evidence="12" type="ORF">UA08_03766</name>
</gene>
<feature type="compositionally biased region" description="Basic residues" evidence="10">
    <location>
        <begin position="605"/>
        <end position="626"/>
    </location>
</feature>
<feature type="repeat" description="WD" evidence="9">
    <location>
        <begin position="815"/>
        <end position="834"/>
    </location>
</feature>
<dbReference type="Gene3D" id="2.130.10.10">
    <property type="entry name" value="YVTN repeat-like/Quinoprotein amine dehydrogenase"/>
    <property type="match status" value="1"/>
</dbReference>
<evidence type="ECO:0000259" key="11">
    <source>
        <dbReference type="PROSITE" id="PS50181"/>
    </source>
</evidence>
<dbReference type="CDD" id="cd22147">
    <property type="entry name" value="F-box_SpPof1-like"/>
    <property type="match status" value="1"/>
</dbReference>
<feature type="compositionally biased region" description="Basic and acidic residues" evidence="10">
    <location>
        <begin position="33"/>
        <end position="43"/>
    </location>
</feature>
<dbReference type="GO" id="GO:0043130">
    <property type="term" value="F:ubiquitin binding"/>
    <property type="evidence" value="ECO:0007669"/>
    <property type="project" value="TreeGrafter"/>
</dbReference>
<accession>A0A225B5V2</accession>
<dbReference type="InterPro" id="IPR036322">
    <property type="entry name" value="WD40_repeat_dom_sf"/>
</dbReference>
<dbReference type="Proteomes" id="UP000214365">
    <property type="component" value="Unassembled WGS sequence"/>
</dbReference>
<comment type="function">
    <text evidence="1">Component of the SCF(sconB) E3 ubiquitin ligase complex involved in the regulation of sulfur metabolite repression, probably by mediating the inactivation or degradation of the metR transcription factor.</text>
</comment>
<evidence type="ECO:0000313" key="13">
    <source>
        <dbReference type="Proteomes" id="UP000214365"/>
    </source>
</evidence>
<feature type="compositionally biased region" description="Polar residues" evidence="10">
    <location>
        <begin position="16"/>
        <end position="32"/>
    </location>
</feature>
<dbReference type="AlphaFoldDB" id="A0A225B5V2"/>
<dbReference type="InterPro" id="IPR019775">
    <property type="entry name" value="WD40_repeat_CS"/>
</dbReference>
<dbReference type="GO" id="GO:0005737">
    <property type="term" value="C:cytoplasm"/>
    <property type="evidence" value="ECO:0007669"/>
    <property type="project" value="TreeGrafter"/>
</dbReference>
<evidence type="ECO:0000256" key="4">
    <source>
        <dbReference type="ARBA" id="ARBA00015819"/>
    </source>
</evidence>
<dbReference type="Pfam" id="PF00400">
    <property type="entry name" value="WD40"/>
    <property type="match status" value="7"/>
</dbReference>
<evidence type="ECO:0000256" key="1">
    <source>
        <dbReference type="ARBA" id="ARBA00002730"/>
    </source>
</evidence>
<dbReference type="CDD" id="cd00200">
    <property type="entry name" value="WD40"/>
    <property type="match status" value="1"/>
</dbReference>
<dbReference type="SMART" id="SM00256">
    <property type="entry name" value="FBOX"/>
    <property type="match status" value="1"/>
</dbReference>
<dbReference type="GO" id="GO:0005634">
    <property type="term" value="C:nucleus"/>
    <property type="evidence" value="ECO:0007669"/>
    <property type="project" value="TreeGrafter"/>
</dbReference>
<feature type="compositionally biased region" description="Low complexity" evidence="10">
    <location>
        <begin position="166"/>
        <end position="185"/>
    </location>
</feature>
<dbReference type="SUPFAM" id="SSF50978">
    <property type="entry name" value="WD40 repeat-like"/>
    <property type="match status" value="1"/>
</dbReference>
<feature type="compositionally biased region" description="Polar residues" evidence="10">
    <location>
        <begin position="262"/>
        <end position="295"/>
    </location>
</feature>
<reference evidence="12 13" key="1">
    <citation type="submission" date="2015-06" db="EMBL/GenBank/DDBJ databases">
        <title>Talaromyces atroroseus IBT 11181 draft genome.</title>
        <authorList>
            <person name="Rasmussen K.B."/>
            <person name="Rasmussen S."/>
            <person name="Petersen B."/>
            <person name="Sicheritz-Ponten T."/>
            <person name="Mortensen U.H."/>
            <person name="Thrane U."/>
        </authorList>
    </citation>
    <scope>NUCLEOTIDE SEQUENCE [LARGE SCALE GENOMIC DNA]</scope>
    <source>
        <strain evidence="12 13">IBT 11181</strain>
    </source>
</reference>